<proteinExistence type="inferred from homology"/>
<dbReference type="InterPro" id="IPR008258">
    <property type="entry name" value="Transglycosylase_SLT_dom_1"/>
</dbReference>
<feature type="domain" description="Transglycosylase SLT" evidence="4">
    <location>
        <begin position="498"/>
        <end position="594"/>
    </location>
</feature>
<evidence type="ECO:0000313" key="6">
    <source>
        <dbReference type="Proteomes" id="UP000321934"/>
    </source>
</evidence>
<evidence type="ECO:0000259" key="4">
    <source>
        <dbReference type="Pfam" id="PF01464"/>
    </source>
</evidence>
<dbReference type="SUPFAM" id="SSF53955">
    <property type="entry name" value="Lysozyme-like"/>
    <property type="match status" value="1"/>
</dbReference>
<gene>
    <name evidence="5" type="ORF">Deia_01142</name>
</gene>
<sequence length="637" mass="73890">MLNIIKLNVYIFSILFSNLVNADIKKDLDASYKRIFSCIEKGNCKNLEKNHELLASLIIAFDKTKNEKYIQHILTNEDFLASNSKETIVLYIIQTLIKYNKNLSKETTEMIINAINTDNISNENLYKIVNLYKSDEPLEGAKIPNLVKNIWIYGKFYSADEEAMFFLKYQKYFDINIFTHRINRLLITGDIKEAIRINNLFKDTSPEKRLNDMKIEITKSCKNLNNETLERLAKISSNDDGVNIILMKCLASSNMNHKIIKFATRIQDKDKILGDMIWKYQNLATIEALNHKQYDIAKEILESIIPAKRLDYIHHQFLLGWIKFRFLNKPKSAIPHFENILKNSSYAVSVARGNYWLARTYEAMQNNDEARKFYEIAAQYPTTFYGQHAIKKLGASLKSKIDGYIMDAKIDENFENSMFKTASILNKYKLEELSILLIQDAMAKTTKDNVLQTIYSSTKILNKYEIAPIVRYATRFGVFLPQISYPKIMPNIDNFTSSIIRQESGFTVDAISEKNAMGMMQVIPETAKIISKQLGLKYSKERMLRDKEYNIRIGSTYIKNLGKAFNDNKILIAASYNAGPAPVKRWINNFGNPDIMTNDDQIDWIESITYGQTRDYVMRIMENYNMYENIYSKDKSI</sequence>
<comment type="similarity">
    <text evidence="1">Belongs to the transglycosylase Slt family.</text>
</comment>
<dbReference type="GO" id="GO:0004553">
    <property type="term" value="F:hydrolase activity, hydrolyzing O-glycosyl compounds"/>
    <property type="evidence" value="ECO:0007669"/>
    <property type="project" value="InterPro"/>
</dbReference>
<dbReference type="PANTHER" id="PTHR37423:SF2">
    <property type="entry name" value="MEMBRANE-BOUND LYTIC MUREIN TRANSGLYCOSYLASE C"/>
    <property type="match status" value="1"/>
</dbReference>
<organism evidence="5 6">
    <name type="scientific">Candidatus Deianiraea vastatrix</name>
    <dbReference type="NCBI Taxonomy" id="2163644"/>
    <lineage>
        <taxon>Bacteria</taxon>
        <taxon>Pseudomonadati</taxon>
        <taxon>Pseudomonadota</taxon>
        <taxon>Alphaproteobacteria</taxon>
        <taxon>Rickettsiales</taxon>
        <taxon>Candidatus Deianiraeaceae</taxon>
        <taxon>Candidatus Deianiraea</taxon>
    </lineage>
</organism>
<dbReference type="GO" id="GO:0042597">
    <property type="term" value="C:periplasmic space"/>
    <property type="evidence" value="ECO:0007669"/>
    <property type="project" value="InterPro"/>
</dbReference>
<dbReference type="SUPFAM" id="SSF48435">
    <property type="entry name" value="Bacterial muramidases"/>
    <property type="match status" value="1"/>
</dbReference>
<dbReference type="InterPro" id="IPR023346">
    <property type="entry name" value="Lysozyme-like_dom_sf"/>
</dbReference>
<dbReference type="PANTHER" id="PTHR37423">
    <property type="entry name" value="SOLUBLE LYTIC MUREIN TRANSGLYCOSYLASE-RELATED"/>
    <property type="match status" value="1"/>
</dbReference>
<dbReference type="Pfam" id="PF01464">
    <property type="entry name" value="SLT"/>
    <property type="match status" value="1"/>
</dbReference>
<keyword evidence="6" id="KW-1185">Reference proteome</keyword>
<dbReference type="Proteomes" id="UP000321934">
    <property type="component" value="Chromosome"/>
</dbReference>
<dbReference type="Gene3D" id="1.10.530.10">
    <property type="match status" value="1"/>
</dbReference>
<dbReference type="AlphaFoldDB" id="A0A5B8XF62"/>
<dbReference type="CDD" id="cd13401">
    <property type="entry name" value="Slt70-like"/>
    <property type="match status" value="1"/>
</dbReference>
<comment type="similarity">
    <text evidence="2">Belongs to the virb1 family.</text>
</comment>
<dbReference type="InterPro" id="IPR008939">
    <property type="entry name" value="Lytic_TGlycosylase_superhlx_U"/>
</dbReference>
<dbReference type="EMBL" id="CP029077">
    <property type="protein sequence ID" value="QED23923.1"/>
    <property type="molecule type" value="Genomic_DNA"/>
</dbReference>
<evidence type="ECO:0000313" key="5">
    <source>
        <dbReference type="EMBL" id="QED23923.1"/>
    </source>
</evidence>
<accession>A0A5B8XF62</accession>
<dbReference type="OrthoDB" id="9815002at2"/>
<reference evidence="5 6" key="1">
    <citation type="journal article" date="2019" name="ISME J.">
        <title>Deianiraea, an extracellular bacterium associated with the ciliate Paramecium, suggests an alternative scenario for the evolution of Rickettsiales.</title>
        <authorList>
            <person name="Castelli M."/>
            <person name="Sabaneyeva E."/>
            <person name="Lanzoni O."/>
            <person name="Lebedeva N."/>
            <person name="Floriano A.M."/>
            <person name="Gaiarsa S."/>
            <person name="Benken K."/>
            <person name="Modeo L."/>
            <person name="Bandi C."/>
            <person name="Potekhin A."/>
            <person name="Sassera D."/>
            <person name="Petroni G."/>
        </authorList>
    </citation>
    <scope>NUCLEOTIDE SEQUENCE [LARGE SCALE GENOMIC DNA]</scope>
    <source>
        <strain evidence="5">CyL4-1</strain>
    </source>
</reference>
<protein>
    <submittedName>
        <fullName evidence="5">Soluble lytic murein transglycosylase</fullName>
    </submittedName>
</protein>
<evidence type="ECO:0000256" key="3">
    <source>
        <dbReference type="ARBA" id="ARBA00022729"/>
    </source>
</evidence>
<evidence type="ECO:0000256" key="2">
    <source>
        <dbReference type="ARBA" id="ARBA00009387"/>
    </source>
</evidence>
<evidence type="ECO:0000256" key="1">
    <source>
        <dbReference type="ARBA" id="ARBA00007734"/>
    </source>
</evidence>
<keyword evidence="3" id="KW-0732">Signal</keyword>
<name>A0A5B8XF62_9RICK</name>
<dbReference type="RefSeq" id="WP_146821424.1">
    <property type="nucleotide sequence ID" value="NZ_CP029077.1"/>
</dbReference>
<dbReference type="Gene3D" id="1.25.20.10">
    <property type="entry name" value="Bacterial muramidases"/>
    <property type="match status" value="1"/>
</dbReference>